<accession>A0A0E9RYF2</accession>
<organism evidence="2">
    <name type="scientific">Anguilla anguilla</name>
    <name type="common">European freshwater eel</name>
    <name type="synonym">Muraena anguilla</name>
    <dbReference type="NCBI Taxonomy" id="7936"/>
    <lineage>
        <taxon>Eukaryota</taxon>
        <taxon>Metazoa</taxon>
        <taxon>Chordata</taxon>
        <taxon>Craniata</taxon>
        <taxon>Vertebrata</taxon>
        <taxon>Euteleostomi</taxon>
        <taxon>Actinopterygii</taxon>
        <taxon>Neopterygii</taxon>
        <taxon>Teleostei</taxon>
        <taxon>Anguilliformes</taxon>
        <taxon>Anguillidae</taxon>
        <taxon>Anguilla</taxon>
    </lineage>
</organism>
<proteinExistence type="predicted"/>
<evidence type="ECO:0000256" key="1">
    <source>
        <dbReference type="SAM" id="Phobius"/>
    </source>
</evidence>
<keyword evidence="1" id="KW-0472">Membrane</keyword>
<keyword evidence="1" id="KW-0812">Transmembrane</keyword>
<dbReference type="EMBL" id="GBXM01074451">
    <property type="protein sequence ID" value="JAH34126.1"/>
    <property type="molecule type" value="Transcribed_RNA"/>
</dbReference>
<sequence>MNISSAVKYIFLWVLALTFQCCALLTLKLQKQKQFSF</sequence>
<dbReference type="AlphaFoldDB" id="A0A0E9RYF2"/>
<keyword evidence="1" id="KW-1133">Transmembrane helix</keyword>
<evidence type="ECO:0000313" key="2">
    <source>
        <dbReference type="EMBL" id="JAH34126.1"/>
    </source>
</evidence>
<protein>
    <submittedName>
        <fullName evidence="2">Uncharacterized protein</fullName>
    </submittedName>
</protein>
<reference evidence="2" key="1">
    <citation type="submission" date="2014-11" db="EMBL/GenBank/DDBJ databases">
        <authorList>
            <person name="Amaro Gonzalez C."/>
        </authorList>
    </citation>
    <scope>NUCLEOTIDE SEQUENCE</scope>
</reference>
<reference evidence="2" key="2">
    <citation type="journal article" date="2015" name="Fish Shellfish Immunol.">
        <title>Early steps in the European eel (Anguilla anguilla)-Vibrio vulnificus interaction in the gills: Role of the RtxA13 toxin.</title>
        <authorList>
            <person name="Callol A."/>
            <person name="Pajuelo D."/>
            <person name="Ebbesson L."/>
            <person name="Teles M."/>
            <person name="MacKenzie S."/>
            <person name="Amaro C."/>
        </authorList>
    </citation>
    <scope>NUCLEOTIDE SEQUENCE</scope>
</reference>
<name>A0A0E9RYF2_ANGAN</name>
<feature type="transmembrane region" description="Helical" evidence="1">
    <location>
        <begin position="6"/>
        <end position="27"/>
    </location>
</feature>